<evidence type="ECO:0000256" key="2">
    <source>
        <dbReference type="ARBA" id="ARBA00022833"/>
    </source>
</evidence>
<keyword evidence="3" id="KW-0560">Oxidoreductase</keyword>
<dbReference type="SUPFAM" id="SSF51735">
    <property type="entry name" value="NAD(P)-binding Rossmann-fold domains"/>
    <property type="match status" value="1"/>
</dbReference>
<evidence type="ECO:0000313" key="5">
    <source>
        <dbReference type="EMBL" id="MFC3144207.1"/>
    </source>
</evidence>
<protein>
    <submittedName>
        <fullName evidence="5">Zinc-binding dehydrogenase</fullName>
    </submittedName>
</protein>
<keyword evidence="1" id="KW-0479">Metal-binding</keyword>
<dbReference type="Pfam" id="PF08240">
    <property type="entry name" value="ADH_N"/>
    <property type="match status" value="1"/>
</dbReference>
<sequence length="331" mass="34085">MTLREWPDPVPAEGEVLIDVAYVGICGSELGGYLGHNALRVPPLVMGHEFSGTVTAVGQGTQTDLKPGDRVTCNPMVPCGDCEFCDEGAPHLCARRSLIGAHRPGAFAAQVAAPARATYHIGEGVSMQDGAMVEPFAVGIRIGRIAGDVAGRSVLVIGAGPIGLLAIQVLRNQGAAKVYCADLDPDRLEMARSFGAEVIDPNAADTVKTVRDGTGGSGVALTVDAVGSAQTRAQAVAATRSGGTVLLSGLHAEASDFPASEVIRREIVVKGAFCYTAEDFADALAAVADGSLSLGDWVVEAPLGDGGKWFDRLVDNPGNVSKVLLVPGRSE</sequence>
<dbReference type="RefSeq" id="WP_275631467.1">
    <property type="nucleotide sequence ID" value="NZ_JARGYD010000001.1"/>
</dbReference>
<dbReference type="PANTHER" id="PTHR43401:SF2">
    <property type="entry name" value="L-THREONINE 3-DEHYDROGENASE"/>
    <property type="match status" value="1"/>
</dbReference>
<dbReference type="Proteomes" id="UP001595632">
    <property type="component" value="Unassembled WGS sequence"/>
</dbReference>
<dbReference type="SMART" id="SM00829">
    <property type="entry name" value="PKS_ER"/>
    <property type="match status" value="1"/>
</dbReference>
<evidence type="ECO:0000256" key="3">
    <source>
        <dbReference type="ARBA" id="ARBA00023002"/>
    </source>
</evidence>
<organism evidence="5 6">
    <name type="scientific">Psychromarinibacter halotolerans</name>
    <dbReference type="NCBI Taxonomy" id="1775175"/>
    <lineage>
        <taxon>Bacteria</taxon>
        <taxon>Pseudomonadati</taxon>
        <taxon>Pseudomonadota</taxon>
        <taxon>Alphaproteobacteria</taxon>
        <taxon>Rhodobacterales</taxon>
        <taxon>Paracoccaceae</taxon>
        <taxon>Psychromarinibacter</taxon>
    </lineage>
</organism>
<dbReference type="SUPFAM" id="SSF50129">
    <property type="entry name" value="GroES-like"/>
    <property type="match status" value="1"/>
</dbReference>
<evidence type="ECO:0000256" key="1">
    <source>
        <dbReference type="ARBA" id="ARBA00022723"/>
    </source>
</evidence>
<gene>
    <name evidence="5" type="ORF">ACFOGP_15910</name>
</gene>
<evidence type="ECO:0000259" key="4">
    <source>
        <dbReference type="SMART" id="SM00829"/>
    </source>
</evidence>
<dbReference type="Gene3D" id="3.40.50.720">
    <property type="entry name" value="NAD(P)-binding Rossmann-like Domain"/>
    <property type="match status" value="1"/>
</dbReference>
<evidence type="ECO:0000313" key="6">
    <source>
        <dbReference type="Proteomes" id="UP001595632"/>
    </source>
</evidence>
<dbReference type="InterPro" id="IPR050129">
    <property type="entry name" value="Zn_alcohol_dh"/>
</dbReference>
<dbReference type="InterPro" id="IPR020843">
    <property type="entry name" value="ER"/>
</dbReference>
<reference evidence="6" key="1">
    <citation type="journal article" date="2019" name="Int. J. Syst. Evol. Microbiol.">
        <title>The Global Catalogue of Microorganisms (GCM) 10K type strain sequencing project: providing services to taxonomists for standard genome sequencing and annotation.</title>
        <authorList>
            <consortium name="The Broad Institute Genomics Platform"/>
            <consortium name="The Broad Institute Genome Sequencing Center for Infectious Disease"/>
            <person name="Wu L."/>
            <person name="Ma J."/>
        </authorList>
    </citation>
    <scope>NUCLEOTIDE SEQUENCE [LARGE SCALE GENOMIC DNA]</scope>
    <source>
        <strain evidence="6">KCTC 52366</strain>
    </source>
</reference>
<dbReference type="PANTHER" id="PTHR43401">
    <property type="entry name" value="L-THREONINE 3-DEHYDROGENASE"/>
    <property type="match status" value="1"/>
</dbReference>
<dbReference type="InterPro" id="IPR036291">
    <property type="entry name" value="NAD(P)-bd_dom_sf"/>
</dbReference>
<keyword evidence="6" id="KW-1185">Reference proteome</keyword>
<comment type="caution">
    <text evidence="5">The sequence shown here is derived from an EMBL/GenBank/DDBJ whole genome shotgun (WGS) entry which is preliminary data.</text>
</comment>
<dbReference type="Gene3D" id="3.90.180.10">
    <property type="entry name" value="Medium-chain alcohol dehydrogenases, catalytic domain"/>
    <property type="match status" value="1"/>
</dbReference>
<feature type="domain" description="Enoyl reductase (ER)" evidence="4">
    <location>
        <begin position="1"/>
        <end position="325"/>
    </location>
</feature>
<accession>A0ABV7GYI6</accession>
<dbReference type="InterPro" id="IPR011032">
    <property type="entry name" value="GroES-like_sf"/>
</dbReference>
<dbReference type="Pfam" id="PF00107">
    <property type="entry name" value="ADH_zinc_N"/>
    <property type="match status" value="1"/>
</dbReference>
<keyword evidence="2" id="KW-0862">Zinc</keyword>
<dbReference type="InterPro" id="IPR013154">
    <property type="entry name" value="ADH-like_N"/>
</dbReference>
<dbReference type="InterPro" id="IPR013149">
    <property type="entry name" value="ADH-like_C"/>
</dbReference>
<name>A0ABV7GYI6_9RHOB</name>
<dbReference type="EMBL" id="JBHRTB010000010">
    <property type="protein sequence ID" value="MFC3144207.1"/>
    <property type="molecule type" value="Genomic_DNA"/>
</dbReference>
<proteinExistence type="predicted"/>